<feature type="non-terminal residue" evidence="1">
    <location>
        <position position="229"/>
    </location>
</feature>
<organism evidence="1 2">
    <name type="scientific">Brenthis ino</name>
    <name type="common">lesser marbled fritillary</name>
    <dbReference type="NCBI Taxonomy" id="405034"/>
    <lineage>
        <taxon>Eukaryota</taxon>
        <taxon>Metazoa</taxon>
        <taxon>Ecdysozoa</taxon>
        <taxon>Arthropoda</taxon>
        <taxon>Hexapoda</taxon>
        <taxon>Insecta</taxon>
        <taxon>Pterygota</taxon>
        <taxon>Neoptera</taxon>
        <taxon>Endopterygota</taxon>
        <taxon>Lepidoptera</taxon>
        <taxon>Glossata</taxon>
        <taxon>Ditrysia</taxon>
        <taxon>Papilionoidea</taxon>
        <taxon>Nymphalidae</taxon>
        <taxon>Heliconiinae</taxon>
        <taxon>Argynnini</taxon>
        <taxon>Brenthis</taxon>
    </lineage>
</organism>
<dbReference type="OrthoDB" id="8121249at2759"/>
<dbReference type="AlphaFoldDB" id="A0A8J9Y6I3"/>
<sequence length="229" mass="25841">MDLNKTSSPDTVSSIAAEFTSFKNFIHTALTSLQKQVEILSREVDRMEMSRRRKMLLFHGVAEKKNEDTTTVVTSVVAEHLDLPNFASANIGSSYRLGRSSGDKRRPIVVKFTNVQVRDSVWFAKTRLKGSGITESEFLTKRRHELFLEARRRFGIGKCWTRDGLINIIAPNGSRYRAECMSDIQCIPEAPPKSPKPSTVVAPKSVDNKVVVQRVKRIVKNSNNLLYSL</sequence>
<dbReference type="Proteomes" id="UP000838878">
    <property type="component" value="Chromosome 10"/>
</dbReference>
<proteinExistence type="predicted"/>
<accession>A0A8J9Y6I3</accession>
<evidence type="ECO:0000313" key="2">
    <source>
        <dbReference type="Proteomes" id="UP000838878"/>
    </source>
</evidence>
<dbReference type="EMBL" id="OV170230">
    <property type="protein sequence ID" value="CAH0715155.1"/>
    <property type="molecule type" value="Genomic_DNA"/>
</dbReference>
<reference evidence="1" key="1">
    <citation type="submission" date="2021-12" db="EMBL/GenBank/DDBJ databases">
        <authorList>
            <person name="Martin H S."/>
        </authorList>
    </citation>
    <scope>NUCLEOTIDE SEQUENCE</scope>
</reference>
<evidence type="ECO:0000313" key="1">
    <source>
        <dbReference type="EMBL" id="CAH0715155.1"/>
    </source>
</evidence>
<protein>
    <submittedName>
        <fullName evidence="1">Uncharacterized protein</fullName>
    </submittedName>
</protein>
<name>A0A8J9Y6I3_9NEOP</name>
<gene>
    <name evidence="1" type="ORF">BINO364_LOCUS2126</name>
</gene>
<keyword evidence="2" id="KW-1185">Reference proteome</keyword>
<dbReference type="Gene3D" id="3.30.70.1820">
    <property type="entry name" value="L1 transposable element, RRM domain"/>
    <property type="match status" value="1"/>
</dbReference>